<dbReference type="GO" id="GO:0019888">
    <property type="term" value="F:protein phosphatase regulator activity"/>
    <property type="evidence" value="ECO:0007669"/>
    <property type="project" value="TreeGrafter"/>
</dbReference>
<accession>A0A7L2XKR1</accession>
<protein>
    <submittedName>
        <fullName evidence="3">2AAA phosphatase</fullName>
    </submittedName>
</protein>
<dbReference type="AlphaFoldDB" id="A0A7L2XKR1"/>
<proteinExistence type="predicted"/>
<evidence type="ECO:0000256" key="2">
    <source>
        <dbReference type="PROSITE-ProRule" id="PRU00103"/>
    </source>
</evidence>
<dbReference type="Gene3D" id="1.25.10.10">
    <property type="entry name" value="Leucine-rich Repeat Variant"/>
    <property type="match status" value="1"/>
</dbReference>
<keyword evidence="1" id="KW-0677">Repeat</keyword>
<dbReference type="EMBL" id="VZTN01018262">
    <property type="protein sequence ID" value="NXS83363.1"/>
    <property type="molecule type" value="Genomic_DNA"/>
</dbReference>
<feature type="repeat" description="HEAT" evidence="2">
    <location>
        <begin position="169"/>
        <end position="207"/>
    </location>
</feature>
<organism evidence="3 4">
    <name type="scientific">Erpornis zantholeuca</name>
    <dbReference type="NCBI Taxonomy" id="1112836"/>
    <lineage>
        <taxon>Eukaryota</taxon>
        <taxon>Metazoa</taxon>
        <taxon>Chordata</taxon>
        <taxon>Craniata</taxon>
        <taxon>Vertebrata</taxon>
        <taxon>Euteleostomi</taxon>
        <taxon>Archelosauria</taxon>
        <taxon>Archosauria</taxon>
        <taxon>Dinosauria</taxon>
        <taxon>Saurischia</taxon>
        <taxon>Theropoda</taxon>
        <taxon>Coelurosauria</taxon>
        <taxon>Aves</taxon>
        <taxon>Neognathae</taxon>
        <taxon>Neoaves</taxon>
        <taxon>Telluraves</taxon>
        <taxon>Australaves</taxon>
        <taxon>Passeriformes</taxon>
        <taxon>Sylvioidea</taxon>
        <taxon>Timaliidae</taxon>
        <taxon>Erpornis</taxon>
    </lineage>
</organism>
<dbReference type="GO" id="GO:0005634">
    <property type="term" value="C:nucleus"/>
    <property type="evidence" value="ECO:0007669"/>
    <property type="project" value="TreeGrafter"/>
</dbReference>
<dbReference type="SUPFAM" id="SSF48371">
    <property type="entry name" value="ARM repeat"/>
    <property type="match status" value="1"/>
</dbReference>
<dbReference type="PANTHER" id="PTHR10648:SF2">
    <property type="entry name" value="SERINE_THREONINE-PROTEIN PHOSPHATASE 2A 65 KDA REGULATORY SUBUNIT A ALPHA ISOFORM"/>
    <property type="match status" value="1"/>
</dbReference>
<dbReference type="PANTHER" id="PTHR10648">
    <property type="entry name" value="SERINE/THREONINE-PROTEIN PHOSPHATASE PP2A 65 KDA REGULATORY SUBUNIT"/>
    <property type="match status" value="1"/>
</dbReference>
<gene>
    <name evidence="3" type="primary">Ppp2r1a</name>
    <name evidence="3" type="ORF">ERPZAN_R13951</name>
</gene>
<evidence type="ECO:0000256" key="1">
    <source>
        <dbReference type="ARBA" id="ARBA00022737"/>
    </source>
</evidence>
<dbReference type="InterPro" id="IPR021133">
    <property type="entry name" value="HEAT_type_2"/>
</dbReference>
<dbReference type="Pfam" id="PF02985">
    <property type="entry name" value="HEAT"/>
    <property type="match status" value="1"/>
</dbReference>
<dbReference type="Proteomes" id="UP000545329">
    <property type="component" value="Unassembled WGS sequence"/>
</dbReference>
<reference evidence="3 4" key="1">
    <citation type="submission" date="2019-09" db="EMBL/GenBank/DDBJ databases">
        <title>Bird 10,000 Genomes (B10K) Project - Family phase.</title>
        <authorList>
            <person name="Zhang G."/>
        </authorList>
    </citation>
    <scope>NUCLEOTIDE SEQUENCE [LARGE SCALE GENOMIC DNA]</scope>
    <source>
        <strain evidence="3">B10K-DU-002-58</strain>
        <tissue evidence="3">Muscle</tissue>
    </source>
</reference>
<keyword evidence="4" id="KW-1185">Reference proteome</keyword>
<dbReference type="InterPro" id="IPR000357">
    <property type="entry name" value="HEAT"/>
</dbReference>
<dbReference type="PROSITE" id="PS50077">
    <property type="entry name" value="HEAT_REPEAT"/>
    <property type="match status" value="1"/>
</dbReference>
<dbReference type="InterPro" id="IPR011989">
    <property type="entry name" value="ARM-like"/>
</dbReference>
<feature type="non-terminal residue" evidence="3">
    <location>
        <position position="1"/>
    </location>
</feature>
<name>A0A7L2XKR1_9PASS</name>
<dbReference type="InterPro" id="IPR051023">
    <property type="entry name" value="PP2A_Regulatory_Subunit_A"/>
</dbReference>
<dbReference type="GO" id="GO:0000159">
    <property type="term" value="C:protein phosphatase type 2A complex"/>
    <property type="evidence" value="ECO:0007669"/>
    <property type="project" value="TreeGrafter"/>
</dbReference>
<comment type="caution">
    <text evidence="3">The sequence shown here is derived from an EMBL/GenBank/DDBJ whole genome shotgun (WGS) entry which is preliminary data.</text>
</comment>
<dbReference type="GO" id="GO:0005829">
    <property type="term" value="C:cytosol"/>
    <property type="evidence" value="ECO:0007669"/>
    <property type="project" value="TreeGrafter"/>
</dbReference>
<dbReference type="OrthoDB" id="340346at2759"/>
<feature type="non-terminal residue" evidence="3">
    <location>
        <position position="219"/>
    </location>
</feature>
<evidence type="ECO:0000313" key="4">
    <source>
        <dbReference type="Proteomes" id="UP000545329"/>
    </source>
</evidence>
<dbReference type="InterPro" id="IPR016024">
    <property type="entry name" value="ARM-type_fold"/>
</dbReference>
<sequence length="219" mass="24031">QLRLNSIKKLSTIALALGVERTRSELLPFLTAPVHPMSICPSLGVHLSIPWCPCVHPQPPLESLATVEETVVRDKAVESLRAVSHEHSPPDLEGHFVPLVKRLAGGDWFTSRTSACGLFSVCYPRVSSPVKAELRQWPRCPQGRAHAQVTLGCPQGCAQVPQVAQVCPVPRYFRNLCSDDTPMVRRAAASKLGEFAKVLELEHVKSEIIPMFSNLASDE</sequence>
<evidence type="ECO:0000313" key="3">
    <source>
        <dbReference type="EMBL" id="NXS83363.1"/>
    </source>
</evidence>
<dbReference type="GO" id="GO:0007059">
    <property type="term" value="P:chromosome segregation"/>
    <property type="evidence" value="ECO:0007669"/>
    <property type="project" value="TreeGrafter"/>
</dbReference>